<reference evidence="3" key="1">
    <citation type="submission" date="2016-01" db="EMBL/GenBank/DDBJ databases">
        <authorList>
            <person name="Regsiter A."/>
            <person name="william w."/>
        </authorList>
    </citation>
    <scope>NUCLEOTIDE SEQUENCE [LARGE SCALE GENOMIC DNA]</scope>
    <source>
        <strain evidence="3">CFBP 6623</strain>
    </source>
</reference>
<gene>
    <name evidence="2" type="ORF">AGR3A_Lc10100</name>
</gene>
<dbReference type="Proteomes" id="UP000191988">
    <property type="component" value="Unassembled WGS sequence"/>
</dbReference>
<dbReference type="RefSeq" id="WP_167379178.1">
    <property type="nucleotide sequence ID" value="NZ_LT009724.1"/>
</dbReference>
<organism evidence="2 3">
    <name type="scientific">Agrobacterium tomkonis CFBP 6623</name>
    <dbReference type="NCBI Taxonomy" id="1183432"/>
    <lineage>
        <taxon>Bacteria</taxon>
        <taxon>Pseudomonadati</taxon>
        <taxon>Pseudomonadota</taxon>
        <taxon>Alphaproteobacteria</taxon>
        <taxon>Hyphomicrobiales</taxon>
        <taxon>Rhizobiaceae</taxon>
        <taxon>Rhizobium/Agrobacterium group</taxon>
        <taxon>Agrobacterium</taxon>
        <taxon>Agrobacterium tumefaciens complex</taxon>
    </lineage>
</organism>
<dbReference type="AlphaFoldDB" id="A0A1S7QUH0"/>
<evidence type="ECO:0000313" key="2">
    <source>
        <dbReference type="EMBL" id="CUX42429.1"/>
    </source>
</evidence>
<dbReference type="EMBL" id="FBWK01000045">
    <property type="protein sequence ID" value="CUX42429.1"/>
    <property type="molecule type" value="Genomic_DNA"/>
</dbReference>
<accession>A0A1S7QUH0</accession>
<protein>
    <submittedName>
        <fullName evidence="2">Uncharacterized protein</fullName>
    </submittedName>
</protein>
<keyword evidence="3" id="KW-1185">Reference proteome</keyword>
<feature type="region of interest" description="Disordered" evidence="1">
    <location>
        <begin position="1"/>
        <end position="57"/>
    </location>
</feature>
<name>A0A1S7QUH0_9HYPH</name>
<evidence type="ECO:0000313" key="3">
    <source>
        <dbReference type="Proteomes" id="UP000191988"/>
    </source>
</evidence>
<proteinExistence type="predicted"/>
<sequence length="57" mass="5804">MTQQKKPKTDEKGPSKASDIPPAGPHAKPSLTDYDKTPGAGSLPDSDNSKDVSPGAG</sequence>
<evidence type="ECO:0000256" key="1">
    <source>
        <dbReference type="SAM" id="MobiDB-lite"/>
    </source>
</evidence>